<dbReference type="KEGG" id="slom:PXH66_19060"/>
<reference evidence="2" key="1">
    <citation type="submission" date="2023-03" db="EMBL/GenBank/DDBJ databases">
        <title>Lomoglobus Profundus gen. nov., sp. nov., a novel member of the phylum Verrucomicrobia, isolated from deep-marine sediment of South China Sea.</title>
        <authorList>
            <person name="Ahmad T."/>
            <person name="Ishaq S.E."/>
            <person name="Wang F."/>
        </authorList>
    </citation>
    <scope>NUCLEOTIDE SEQUENCE</scope>
    <source>
        <strain evidence="2">LMO-M01</strain>
    </source>
</reference>
<dbReference type="EMBL" id="CP119075">
    <property type="protein sequence ID" value="WED64444.1"/>
    <property type="molecule type" value="Genomic_DNA"/>
</dbReference>
<proteinExistence type="predicted"/>
<dbReference type="SUPFAM" id="SSF53335">
    <property type="entry name" value="S-adenosyl-L-methionine-dependent methyltransferases"/>
    <property type="match status" value="1"/>
</dbReference>
<dbReference type="Gene3D" id="3.40.50.150">
    <property type="entry name" value="Vaccinia Virus protein VP39"/>
    <property type="match status" value="1"/>
</dbReference>
<evidence type="ECO:0008006" key="4">
    <source>
        <dbReference type="Google" id="ProtNLM"/>
    </source>
</evidence>
<dbReference type="Proteomes" id="UP001218638">
    <property type="component" value="Chromosome"/>
</dbReference>
<dbReference type="InterPro" id="IPR029063">
    <property type="entry name" value="SAM-dependent_MTases_sf"/>
</dbReference>
<evidence type="ECO:0000313" key="2">
    <source>
        <dbReference type="EMBL" id="WED64444.1"/>
    </source>
</evidence>
<protein>
    <recommendedName>
        <fullName evidence="4">Spermine synthase</fullName>
    </recommendedName>
</protein>
<evidence type="ECO:0000256" key="1">
    <source>
        <dbReference type="ARBA" id="ARBA00023115"/>
    </source>
</evidence>
<dbReference type="PANTHER" id="PTHR43317">
    <property type="entry name" value="THERMOSPERMINE SYNTHASE ACAULIS5"/>
    <property type="match status" value="1"/>
</dbReference>
<keyword evidence="1" id="KW-0620">Polyamine biosynthesis</keyword>
<dbReference type="PANTHER" id="PTHR43317:SF3">
    <property type="entry name" value="BLR2883 PROTEIN"/>
    <property type="match status" value="1"/>
</dbReference>
<dbReference type="RefSeq" id="WP_330930923.1">
    <property type="nucleotide sequence ID" value="NZ_CP119075.1"/>
</dbReference>
<sequence>MKARIILAEATSPDGGRLSLYEQDGAYGISHNGQELMHSRANASEILLGQIGVAHLARDATARVLVGGLGLGHTLRSVLDATGPAVTVDVVELIPAVVEWNRTHLAPLNRDALNDPRCHVRVADAGSVIHNAKAHTYDTILLDLDNGPVAMVAVNNARLYAGSGLRAVHAALKPGGCAVFWSAGPDKAFAARLTQQGFTTEAVPAKVHDRAKRAAYMLYVARRKKS</sequence>
<gene>
    <name evidence="2" type="ORF">PXH66_19060</name>
</gene>
<name>A0AAF0CPF3_9BACT</name>
<keyword evidence="3" id="KW-1185">Reference proteome</keyword>
<evidence type="ECO:0000313" key="3">
    <source>
        <dbReference type="Proteomes" id="UP001218638"/>
    </source>
</evidence>
<dbReference type="AlphaFoldDB" id="A0AAF0CPF3"/>
<accession>A0AAF0CPF3</accession>
<dbReference type="GO" id="GO:0006596">
    <property type="term" value="P:polyamine biosynthetic process"/>
    <property type="evidence" value="ECO:0007669"/>
    <property type="project" value="UniProtKB-KW"/>
</dbReference>
<organism evidence="2 3">
    <name type="scientific">Synoicihabitans lomoniglobus</name>
    <dbReference type="NCBI Taxonomy" id="2909285"/>
    <lineage>
        <taxon>Bacteria</taxon>
        <taxon>Pseudomonadati</taxon>
        <taxon>Verrucomicrobiota</taxon>
        <taxon>Opitutia</taxon>
        <taxon>Opitutales</taxon>
        <taxon>Opitutaceae</taxon>
        <taxon>Synoicihabitans</taxon>
    </lineage>
</organism>
<dbReference type="Pfam" id="PF01564">
    <property type="entry name" value="Spermine_synth"/>
    <property type="match status" value="1"/>
</dbReference>